<protein>
    <submittedName>
        <fullName evidence="1">Uncharacterized protein</fullName>
    </submittedName>
</protein>
<sequence length="37" mass="4313">MRQNHTEHPAMSFFPPREFGQLISLITPTSWLRNSAN</sequence>
<evidence type="ECO:0000313" key="1">
    <source>
        <dbReference type="EMBL" id="JAH56146.1"/>
    </source>
</evidence>
<proteinExistence type="predicted"/>
<dbReference type="AlphaFoldDB" id="A0A0E9TRD9"/>
<accession>A0A0E9TRD9</accession>
<name>A0A0E9TRD9_ANGAN</name>
<dbReference type="EMBL" id="GBXM01052431">
    <property type="protein sequence ID" value="JAH56146.1"/>
    <property type="molecule type" value="Transcribed_RNA"/>
</dbReference>
<reference evidence="1" key="1">
    <citation type="submission" date="2014-11" db="EMBL/GenBank/DDBJ databases">
        <authorList>
            <person name="Amaro Gonzalez C."/>
        </authorList>
    </citation>
    <scope>NUCLEOTIDE SEQUENCE</scope>
</reference>
<reference evidence="1" key="2">
    <citation type="journal article" date="2015" name="Fish Shellfish Immunol.">
        <title>Early steps in the European eel (Anguilla anguilla)-Vibrio vulnificus interaction in the gills: Role of the RtxA13 toxin.</title>
        <authorList>
            <person name="Callol A."/>
            <person name="Pajuelo D."/>
            <person name="Ebbesson L."/>
            <person name="Teles M."/>
            <person name="MacKenzie S."/>
            <person name="Amaro C."/>
        </authorList>
    </citation>
    <scope>NUCLEOTIDE SEQUENCE</scope>
</reference>
<organism evidence="1">
    <name type="scientific">Anguilla anguilla</name>
    <name type="common">European freshwater eel</name>
    <name type="synonym">Muraena anguilla</name>
    <dbReference type="NCBI Taxonomy" id="7936"/>
    <lineage>
        <taxon>Eukaryota</taxon>
        <taxon>Metazoa</taxon>
        <taxon>Chordata</taxon>
        <taxon>Craniata</taxon>
        <taxon>Vertebrata</taxon>
        <taxon>Euteleostomi</taxon>
        <taxon>Actinopterygii</taxon>
        <taxon>Neopterygii</taxon>
        <taxon>Teleostei</taxon>
        <taxon>Anguilliformes</taxon>
        <taxon>Anguillidae</taxon>
        <taxon>Anguilla</taxon>
    </lineage>
</organism>